<keyword evidence="1" id="KW-0812">Transmembrane</keyword>
<dbReference type="RefSeq" id="WP_119977155.1">
    <property type="nucleotide sequence ID" value="NZ_BPFB01000006.1"/>
</dbReference>
<organism evidence="2 3">
    <name type="scientific">Shewanella algidipiscicola</name>
    <dbReference type="NCBI Taxonomy" id="614070"/>
    <lineage>
        <taxon>Bacteria</taxon>
        <taxon>Pseudomonadati</taxon>
        <taxon>Pseudomonadota</taxon>
        <taxon>Gammaproteobacteria</taxon>
        <taxon>Alteromonadales</taxon>
        <taxon>Shewanellaceae</taxon>
        <taxon>Shewanella</taxon>
    </lineage>
</organism>
<gene>
    <name evidence="2" type="primary">mshP</name>
    <name evidence="2" type="ORF">TUM4630_07500</name>
</gene>
<sequence>MVSIKASQKGSALVIGIFIITVMFLMAAALINILSDADEQVNLEVLGTRAFATANSGADVALAKLFPLSGLAVDRVCATNSTWTPPDVVGFHGCSVNLTCNGTEVAGVTQYLLTSEATCLVGNCDGDNCMRVNRKVEVEARD</sequence>
<keyword evidence="3" id="KW-1185">Reference proteome</keyword>
<proteinExistence type="predicted"/>
<feature type="transmembrane region" description="Helical" evidence="1">
    <location>
        <begin position="12"/>
        <end position="34"/>
    </location>
</feature>
<evidence type="ECO:0000313" key="3">
    <source>
        <dbReference type="Proteomes" id="UP000761574"/>
    </source>
</evidence>
<evidence type="ECO:0000256" key="1">
    <source>
        <dbReference type="SAM" id="Phobius"/>
    </source>
</evidence>
<protein>
    <submittedName>
        <fullName evidence="2">MSHA biogenesis protein MshP</fullName>
    </submittedName>
</protein>
<name>A0ABQ4P7Y2_9GAMM</name>
<comment type="caution">
    <text evidence="2">The sequence shown here is derived from an EMBL/GenBank/DDBJ whole genome shotgun (WGS) entry which is preliminary data.</text>
</comment>
<dbReference type="Proteomes" id="UP000761574">
    <property type="component" value="Unassembled WGS sequence"/>
</dbReference>
<keyword evidence="1" id="KW-0472">Membrane</keyword>
<keyword evidence="1" id="KW-1133">Transmembrane helix</keyword>
<reference evidence="2 3" key="1">
    <citation type="submission" date="2021-05" db="EMBL/GenBank/DDBJ databases">
        <title>Molecular characterization for Shewanella algae harboring chromosomal blaOXA-55-like strains isolated from clinical and environment sample.</title>
        <authorList>
            <person name="Ohama Y."/>
            <person name="Aoki K."/>
            <person name="Harada S."/>
            <person name="Moriya K."/>
            <person name="Ishii Y."/>
            <person name="Tateda K."/>
        </authorList>
    </citation>
    <scope>NUCLEOTIDE SEQUENCE [LARGE SCALE GENOMIC DNA]</scope>
    <source>
        <strain evidence="2 3">LMG 23746</strain>
    </source>
</reference>
<accession>A0ABQ4P7Y2</accession>
<dbReference type="EMBL" id="BPFB01000006">
    <property type="protein sequence ID" value="GIU43657.1"/>
    <property type="molecule type" value="Genomic_DNA"/>
</dbReference>
<evidence type="ECO:0000313" key="2">
    <source>
        <dbReference type="EMBL" id="GIU43657.1"/>
    </source>
</evidence>